<accession>A0A3P7GNI6</accession>
<dbReference type="AlphaFoldDB" id="A0A3P7GNI6"/>
<gene>
    <name evidence="1" type="ORF">TCNE_LOCUS18949</name>
</gene>
<name>A0A3P7GNI6_TOXCA</name>
<sequence length="77" mass="9093">MAMLSSKESKELCYALLDEHFISIRIGEVEDMYLTAADRATLEKYRRGQSDLLYNEMELDHDLLLFSLFIDFAKRRL</sequence>
<reference evidence="1" key="1">
    <citation type="submission" date="2018-11" db="EMBL/GenBank/DDBJ databases">
        <authorList>
            <consortium name="Pathogen Informatics"/>
        </authorList>
    </citation>
    <scope>NUCLEOTIDE SEQUENCE [LARGE SCALE GENOMIC DNA]</scope>
</reference>
<proteinExistence type="predicted"/>
<dbReference type="EMBL" id="UYWY01026182">
    <property type="protein sequence ID" value="VDM50270.1"/>
    <property type="molecule type" value="Genomic_DNA"/>
</dbReference>
<protein>
    <submittedName>
        <fullName evidence="1">Uncharacterized protein</fullName>
    </submittedName>
</protein>
<dbReference type="Gene3D" id="6.10.140.1450">
    <property type="match status" value="1"/>
</dbReference>
<organism evidence="1">
    <name type="scientific">Toxocara canis</name>
    <name type="common">Canine roundworm</name>
    <dbReference type="NCBI Taxonomy" id="6265"/>
    <lineage>
        <taxon>Eukaryota</taxon>
        <taxon>Metazoa</taxon>
        <taxon>Ecdysozoa</taxon>
        <taxon>Nematoda</taxon>
        <taxon>Chromadorea</taxon>
        <taxon>Rhabditida</taxon>
        <taxon>Spirurina</taxon>
        <taxon>Ascaridomorpha</taxon>
        <taxon>Ascaridoidea</taxon>
        <taxon>Toxocaridae</taxon>
        <taxon>Toxocara</taxon>
    </lineage>
</organism>
<evidence type="ECO:0000313" key="1">
    <source>
        <dbReference type="EMBL" id="VDM50270.1"/>
    </source>
</evidence>